<feature type="region of interest" description="Disordered" evidence="1">
    <location>
        <begin position="1"/>
        <end position="21"/>
    </location>
</feature>
<dbReference type="EMBL" id="QAPG01000065">
    <property type="protein sequence ID" value="TDZ33423.1"/>
    <property type="molecule type" value="Genomic_DNA"/>
</dbReference>
<feature type="transmembrane region" description="Helical" evidence="2">
    <location>
        <begin position="195"/>
        <end position="213"/>
    </location>
</feature>
<keyword evidence="2" id="KW-0812">Transmembrane</keyword>
<feature type="transmembrane region" description="Helical" evidence="2">
    <location>
        <begin position="168"/>
        <end position="189"/>
    </location>
</feature>
<feature type="domain" description="DUF6594" evidence="3">
    <location>
        <begin position="33"/>
        <end position="232"/>
    </location>
</feature>
<organism evidence="4 5">
    <name type="scientific">Colletotrichum spinosum</name>
    <dbReference type="NCBI Taxonomy" id="1347390"/>
    <lineage>
        <taxon>Eukaryota</taxon>
        <taxon>Fungi</taxon>
        <taxon>Dikarya</taxon>
        <taxon>Ascomycota</taxon>
        <taxon>Pezizomycotina</taxon>
        <taxon>Sordariomycetes</taxon>
        <taxon>Hypocreomycetidae</taxon>
        <taxon>Glomerellales</taxon>
        <taxon>Glomerellaceae</taxon>
        <taxon>Colletotrichum</taxon>
        <taxon>Colletotrichum orbiculare species complex</taxon>
    </lineage>
</organism>
<dbReference type="AlphaFoldDB" id="A0A4R8QHH3"/>
<reference evidence="4 5" key="1">
    <citation type="submission" date="2018-11" db="EMBL/GenBank/DDBJ databases">
        <title>Genome sequence and assembly of Colletotrichum spinosum.</title>
        <authorList>
            <person name="Gan P."/>
            <person name="Shirasu K."/>
        </authorList>
    </citation>
    <scope>NUCLEOTIDE SEQUENCE [LARGE SCALE GENOMIC DNA]</scope>
    <source>
        <strain evidence="4 5">CBS 515.97</strain>
    </source>
</reference>
<evidence type="ECO:0000259" key="3">
    <source>
        <dbReference type="Pfam" id="PF20237"/>
    </source>
</evidence>
<feature type="transmembrane region" description="Helical" evidence="2">
    <location>
        <begin position="220"/>
        <end position="239"/>
    </location>
</feature>
<keyword evidence="2" id="KW-1133">Transmembrane helix</keyword>
<dbReference type="Pfam" id="PF20237">
    <property type="entry name" value="DUF6594"/>
    <property type="match status" value="1"/>
</dbReference>
<name>A0A4R8QHH3_9PEZI</name>
<keyword evidence="2" id="KW-0472">Membrane</keyword>
<evidence type="ECO:0000313" key="4">
    <source>
        <dbReference type="EMBL" id="TDZ33423.1"/>
    </source>
</evidence>
<gene>
    <name evidence="4" type="ORF">C8035_v011854</name>
</gene>
<dbReference type="InterPro" id="IPR046529">
    <property type="entry name" value="DUF6594"/>
</dbReference>
<evidence type="ECO:0000313" key="5">
    <source>
        <dbReference type="Proteomes" id="UP000295083"/>
    </source>
</evidence>
<evidence type="ECO:0000256" key="2">
    <source>
        <dbReference type="SAM" id="Phobius"/>
    </source>
</evidence>
<dbReference type="PANTHER" id="PTHR34502">
    <property type="entry name" value="DUF6594 DOMAIN-CONTAINING PROTEIN-RELATED"/>
    <property type="match status" value="1"/>
</dbReference>
<keyword evidence="5" id="KW-1185">Reference proteome</keyword>
<comment type="caution">
    <text evidence="4">The sequence shown here is derived from an EMBL/GenBank/DDBJ whole genome shotgun (WGS) entry which is preliminary data.</text>
</comment>
<dbReference type="PANTHER" id="PTHR34502:SF5">
    <property type="entry name" value="DUF6594 DOMAIN-CONTAINING PROTEIN"/>
    <property type="match status" value="1"/>
</dbReference>
<proteinExistence type="predicted"/>
<sequence>MRADEDFGGSSTASPQVSGHHVDTSVYSGNFRLSRQADSRQYQILDKIRGKLKDYYDLTIQISQVNSLGPPSASQLEELNDWLRDKTLGHPFLDGHEITTWSNSDKRLYMCLQPKAEEDDSFTRFVSGFLLRAYHHIIGHRVGTGEIVDEVSEHASYSRDPIRKISNFFTTILACIMPVLTIFVLNLLSSTNARIFVTLAFTALFATLLAIFSKAKKVEIFAATATFAAVEVVFIGSAIER</sequence>
<evidence type="ECO:0000256" key="1">
    <source>
        <dbReference type="SAM" id="MobiDB-lite"/>
    </source>
</evidence>
<protein>
    <recommendedName>
        <fullName evidence="3">DUF6594 domain-containing protein</fullName>
    </recommendedName>
</protein>
<dbReference type="Proteomes" id="UP000295083">
    <property type="component" value="Unassembled WGS sequence"/>
</dbReference>
<accession>A0A4R8QHH3</accession>